<evidence type="ECO:0000313" key="2">
    <source>
        <dbReference type="Proteomes" id="UP000570823"/>
    </source>
</evidence>
<gene>
    <name evidence="1" type="ORF">HWN36_03540</name>
</gene>
<dbReference type="Proteomes" id="UP000570823">
    <property type="component" value="Unassembled WGS sequence"/>
</dbReference>
<accession>A0A7K4HMA8</accession>
<dbReference type="AlphaFoldDB" id="A0A7K4HMA8"/>
<name>A0A7K4HMA8_9EURY</name>
<dbReference type="RefSeq" id="WP_176788103.1">
    <property type="nucleotide sequence ID" value="NZ_JABXWR010000001.1"/>
</dbReference>
<organism evidence="1 2">
    <name type="scientific">Methanofollis tationis</name>
    <dbReference type="NCBI Taxonomy" id="81417"/>
    <lineage>
        <taxon>Archaea</taxon>
        <taxon>Methanobacteriati</taxon>
        <taxon>Methanobacteriota</taxon>
        <taxon>Stenosarchaea group</taxon>
        <taxon>Methanomicrobia</taxon>
        <taxon>Methanomicrobiales</taxon>
        <taxon>Methanomicrobiaceae</taxon>
        <taxon>Methanofollis</taxon>
    </lineage>
</organism>
<protein>
    <submittedName>
        <fullName evidence="1">Uncharacterized protein</fullName>
    </submittedName>
</protein>
<evidence type="ECO:0000313" key="1">
    <source>
        <dbReference type="EMBL" id="NVO66405.1"/>
    </source>
</evidence>
<keyword evidence="2" id="KW-1185">Reference proteome</keyword>
<comment type="caution">
    <text evidence="1">The sequence shown here is derived from an EMBL/GenBank/DDBJ whole genome shotgun (WGS) entry which is preliminary data.</text>
</comment>
<proteinExistence type="predicted"/>
<dbReference type="EMBL" id="JABXWR010000001">
    <property type="protein sequence ID" value="NVO66405.1"/>
    <property type="molecule type" value="Genomic_DNA"/>
</dbReference>
<sequence>MSKLKKTDKMDSGITIVLNFDPSGNGKIEAFGCSSIWSEISDVKPYYDYQRLAGTTTHTDYQKALAAVKRAFWTWYGVAGCVRMYRKKNAEEWTFDIIVRKPRREDLLPGAVPVTADEFAAVARGADAFMDRLIREGWPGEHRDEVRK</sequence>
<reference evidence="1 2" key="1">
    <citation type="submission" date="2020-06" db="EMBL/GenBank/DDBJ databases">
        <title>Methanofollis fontis sp. nov., a methanogen isolated from marine sediments near a cold seep at Four-Way Closure Ridge offshore southwestern Taiwan.</title>
        <authorList>
            <person name="Chen S.-C."/>
            <person name="Teng N.-H."/>
            <person name="Lin Y.-S."/>
            <person name="Lai M.-C."/>
            <person name="Chen H.-H."/>
            <person name="Wang C.-C."/>
        </authorList>
    </citation>
    <scope>NUCLEOTIDE SEQUENCE [LARGE SCALE GENOMIC DNA]</scope>
    <source>
        <strain evidence="1 2">DSM 2702</strain>
    </source>
</reference>